<dbReference type="EMBL" id="VJOL01000030">
    <property type="protein sequence ID" value="TSE29152.1"/>
    <property type="molecule type" value="Genomic_DNA"/>
</dbReference>
<sequence length="61" mass="6495">MVSSDLGKLEARRQRVVGTVCLLRSGGGGLGAPVLQFENFRARAPFGTGYPQDSSDILSQK</sequence>
<proteinExistence type="predicted"/>
<organism evidence="1 2">
    <name type="scientific">Tepidimonas thermarum</name>
    <dbReference type="NCBI Taxonomy" id="335431"/>
    <lineage>
        <taxon>Bacteria</taxon>
        <taxon>Pseudomonadati</taxon>
        <taxon>Pseudomonadota</taxon>
        <taxon>Betaproteobacteria</taxon>
        <taxon>Burkholderiales</taxon>
        <taxon>Tepidimonas</taxon>
    </lineage>
</organism>
<comment type="caution">
    <text evidence="1">The sequence shown here is derived from an EMBL/GenBank/DDBJ whole genome shotgun (WGS) entry which is preliminary data.</text>
</comment>
<dbReference type="Proteomes" id="UP000318542">
    <property type="component" value="Unassembled WGS sequence"/>
</dbReference>
<evidence type="ECO:0000313" key="1">
    <source>
        <dbReference type="EMBL" id="TSE29152.1"/>
    </source>
</evidence>
<name>A0A554WZY2_9BURK</name>
<dbReference type="AlphaFoldDB" id="A0A554WZY2"/>
<keyword evidence="2" id="KW-1185">Reference proteome</keyword>
<protein>
    <submittedName>
        <fullName evidence="1">Uncharacterized protein</fullName>
    </submittedName>
</protein>
<gene>
    <name evidence="1" type="ORF">Tther_01672</name>
</gene>
<evidence type="ECO:0000313" key="2">
    <source>
        <dbReference type="Proteomes" id="UP000318542"/>
    </source>
</evidence>
<reference evidence="1 2" key="1">
    <citation type="submission" date="2019-07" db="EMBL/GenBank/DDBJ databases">
        <title>Tepidimonas thermarum AA-1 draft genome.</title>
        <authorList>
            <person name="Da Costa M.S."/>
            <person name="Froufe H.J.C."/>
            <person name="Egas C."/>
            <person name="Albuquerque L."/>
        </authorList>
    </citation>
    <scope>NUCLEOTIDE SEQUENCE [LARGE SCALE GENOMIC DNA]</scope>
    <source>
        <strain evidence="1 2">AA-1</strain>
    </source>
</reference>
<accession>A0A554WZY2</accession>